<dbReference type="EMBL" id="BMAW01111207">
    <property type="protein sequence ID" value="GFT46824.1"/>
    <property type="molecule type" value="Genomic_DNA"/>
</dbReference>
<name>A0A8X6TSX6_NEPPI</name>
<protein>
    <submittedName>
        <fullName evidence="2">Uncharacterized protein</fullName>
    </submittedName>
</protein>
<comment type="caution">
    <text evidence="2">The sequence shown here is derived from an EMBL/GenBank/DDBJ whole genome shotgun (WGS) entry which is preliminary data.</text>
</comment>
<feature type="region of interest" description="Disordered" evidence="1">
    <location>
        <begin position="1"/>
        <end position="30"/>
    </location>
</feature>
<proteinExistence type="predicted"/>
<reference evidence="2" key="1">
    <citation type="submission" date="2020-08" db="EMBL/GenBank/DDBJ databases">
        <title>Multicomponent nature underlies the extraordinary mechanical properties of spider dragline silk.</title>
        <authorList>
            <person name="Kono N."/>
            <person name="Nakamura H."/>
            <person name="Mori M."/>
            <person name="Yoshida Y."/>
            <person name="Ohtoshi R."/>
            <person name="Malay A.D."/>
            <person name="Moran D.A.P."/>
            <person name="Tomita M."/>
            <person name="Numata K."/>
            <person name="Arakawa K."/>
        </authorList>
    </citation>
    <scope>NUCLEOTIDE SEQUENCE</scope>
</reference>
<dbReference type="AlphaFoldDB" id="A0A8X6TSX6"/>
<evidence type="ECO:0000313" key="2">
    <source>
        <dbReference type="EMBL" id="GFT46824.1"/>
    </source>
</evidence>
<sequence length="30" mass="3526">MEKEKSSSKSKRKGKEEFWGIRGENQQKGK</sequence>
<evidence type="ECO:0000256" key="1">
    <source>
        <dbReference type="SAM" id="MobiDB-lite"/>
    </source>
</evidence>
<organism evidence="2 3">
    <name type="scientific">Nephila pilipes</name>
    <name type="common">Giant wood spider</name>
    <name type="synonym">Nephila maculata</name>
    <dbReference type="NCBI Taxonomy" id="299642"/>
    <lineage>
        <taxon>Eukaryota</taxon>
        <taxon>Metazoa</taxon>
        <taxon>Ecdysozoa</taxon>
        <taxon>Arthropoda</taxon>
        <taxon>Chelicerata</taxon>
        <taxon>Arachnida</taxon>
        <taxon>Araneae</taxon>
        <taxon>Araneomorphae</taxon>
        <taxon>Entelegynae</taxon>
        <taxon>Araneoidea</taxon>
        <taxon>Nephilidae</taxon>
        <taxon>Nephila</taxon>
    </lineage>
</organism>
<evidence type="ECO:0000313" key="3">
    <source>
        <dbReference type="Proteomes" id="UP000887013"/>
    </source>
</evidence>
<keyword evidence="3" id="KW-1185">Reference proteome</keyword>
<accession>A0A8X6TSX6</accession>
<dbReference type="Proteomes" id="UP000887013">
    <property type="component" value="Unassembled WGS sequence"/>
</dbReference>
<gene>
    <name evidence="2" type="ORF">NPIL_343081</name>
</gene>
<feature type="non-terminal residue" evidence="2">
    <location>
        <position position="30"/>
    </location>
</feature>
<feature type="compositionally biased region" description="Basic and acidic residues" evidence="1">
    <location>
        <begin position="14"/>
        <end position="30"/>
    </location>
</feature>